<dbReference type="SMART" id="SM00241">
    <property type="entry name" value="ZP"/>
    <property type="match status" value="1"/>
</dbReference>
<evidence type="ECO:0000256" key="12">
    <source>
        <dbReference type="SAM" id="SignalP"/>
    </source>
</evidence>
<feature type="domain" description="EGF-like" evidence="13">
    <location>
        <begin position="735"/>
        <end position="780"/>
    </location>
</feature>
<evidence type="ECO:0000256" key="8">
    <source>
        <dbReference type="ARBA" id="ARBA00023157"/>
    </source>
</evidence>
<dbReference type="SMART" id="SM00181">
    <property type="entry name" value="EGF"/>
    <property type="match status" value="2"/>
</dbReference>
<keyword evidence="5" id="KW-0677">Repeat</keyword>
<keyword evidence="11" id="KW-0472">Membrane</keyword>
<evidence type="ECO:0000256" key="4">
    <source>
        <dbReference type="ARBA" id="ARBA00022729"/>
    </source>
</evidence>
<dbReference type="EMBL" id="OV696686">
    <property type="protein sequence ID" value="CAH1225278.1"/>
    <property type="molecule type" value="Genomic_DNA"/>
</dbReference>
<keyword evidence="11" id="KW-1133">Transmembrane helix</keyword>
<keyword evidence="4 12" id="KW-0732">Signal</keyword>
<dbReference type="SUPFAM" id="SSF53300">
    <property type="entry name" value="vWA-like"/>
    <property type="match status" value="1"/>
</dbReference>
<feature type="compositionally biased region" description="Acidic residues" evidence="10">
    <location>
        <begin position="94"/>
        <end position="112"/>
    </location>
</feature>
<dbReference type="InterPro" id="IPR055356">
    <property type="entry name" value="ZP-N"/>
</dbReference>
<feature type="compositionally biased region" description="Acidic residues" evidence="10">
    <location>
        <begin position="143"/>
        <end position="193"/>
    </location>
</feature>
<feature type="domain" description="ZP" evidence="15">
    <location>
        <begin position="793"/>
        <end position="1042"/>
    </location>
</feature>
<organism evidence="16 17">
    <name type="scientific">Branchiostoma lanceolatum</name>
    <name type="common">Common lancelet</name>
    <name type="synonym">Amphioxus lanceolatum</name>
    <dbReference type="NCBI Taxonomy" id="7740"/>
    <lineage>
        <taxon>Eukaryota</taxon>
        <taxon>Metazoa</taxon>
        <taxon>Chordata</taxon>
        <taxon>Cephalochordata</taxon>
        <taxon>Leptocardii</taxon>
        <taxon>Amphioxiformes</taxon>
        <taxon>Branchiostomatidae</taxon>
        <taxon>Branchiostoma</taxon>
    </lineage>
</organism>
<evidence type="ECO:0000256" key="7">
    <source>
        <dbReference type="ARBA" id="ARBA00023119"/>
    </source>
</evidence>
<dbReference type="Gene3D" id="2.60.40.4100">
    <property type="entry name" value="Zona pellucida, ZP-C domain"/>
    <property type="match status" value="1"/>
</dbReference>
<keyword evidence="7" id="KW-0176">Collagen</keyword>
<evidence type="ECO:0000256" key="10">
    <source>
        <dbReference type="SAM" id="MobiDB-lite"/>
    </source>
</evidence>
<name>A0A8J9WBD5_BRALA</name>
<feature type="transmembrane region" description="Helical" evidence="11">
    <location>
        <begin position="1095"/>
        <end position="1118"/>
    </location>
</feature>
<keyword evidence="8 9" id="KW-1015">Disulfide bond</keyword>
<dbReference type="InterPro" id="IPR036465">
    <property type="entry name" value="vWFA_dom_sf"/>
</dbReference>
<dbReference type="OrthoDB" id="10063988at2759"/>
<dbReference type="SMART" id="SM00327">
    <property type="entry name" value="VWA"/>
    <property type="match status" value="1"/>
</dbReference>
<evidence type="ECO:0000256" key="1">
    <source>
        <dbReference type="ARBA" id="ARBA00004498"/>
    </source>
</evidence>
<evidence type="ECO:0000259" key="14">
    <source>
        <dbReference type="PROSITE" id="PS50234"/>
    </source>
</evidence>
<dbReference type="InterPro" id="IPR001507">
    <property type="entry name" value="ZP_dom"/>
</dbReference>
<evidence type="ECO:0000256" key="6">
    <source>
        <dbReference type="ARBA" id="ARBA00022889"/>
    </source>
</evidence>
<dbReference type="PANTHER" id="PTHR14002">
    <property type="entry name" value="ENDOGLIN/TGF-BETA RECEPTOR TYPE III"/>
    <property type="match status" value="1"/>
</dbReference>
<dbReference type="Pfam" id="PF00092">
    <property type="entry name" value="VWA"/>
    <property type="match status" value="1"/>
</dbReference>
<dbReference type="InterPro" id="IPR000742">
    <property type="entry name" value="EGF"/>
</dbReference>
<dbReference type="CDD" id="cd01450">
    <property type="entry name" value="vWFA_subfamily_ECM"/>
    <property type="match status" value="1"/>
</dbReference>
<feature type="domain" description="EGF-like" evidence="13">
    <location>
        <begin position="686"/>
        <end position="733"/>
    </location>
</feature>
<dbReference type="InterPro" id="IPR055355">
    <property type="entry name" value="ZP-C"/>
</dbReference>
<feature type="compositionally biased region" description="Acidic residues" evidence="10">
    <location>
        <begin position="291"/>
        <end position="315"/>
    </location>
</feature>
<evidence type="ECO:0000313" key="16">
    <source>
        <dbReference type="EMBL" id="CAH1225278.1"/>
    </source>
</evidence>
<evidence type="ECO:0000256" key="3">
    <source>
        <dbReference type="ARBA" id="ARBA00022530"/>
    </source>
</evidence>
<dbReference type="AlphaFoldDB" id="A0A8J9WBD5"/>
<protein>
    <submittedName>
        <fullName evidence="16">COL14A1 protein</fullName>
    </submittedName>
</protein>
<accession>A0A8J9WBD5</accession>
<comment type="subcellular location">
    <subcellularLocation>
        <location evidence="1">Secreted</location>
        <location evidence="1">Extracellular space</location>
        <location evidence="1">Extracellular matrix</location>
    </subcellularLocation>
</comment>
<dbReference type="Gene3D" id="2.60.40.3210">
    <property type="entry name" value="Zona pellucida, ZP-N domain"/>
    <property type="match status" value="1"/>
</dbReference>
<dbReference type="PROSITE" id="PS51034">
    <property type="entry name" value="ZP_2"/>
    <property type="match status" value="1"/>
</dbReference>
<dbReference type="CDD" id="cd00054">
    <property type="entry name" value="EGF_CA"/>
    <property type="match status" value="1"/>
</dbReference>
<dbReference type="InterPro" id="IPR002035">
    <property type="entry name" value="VWF_A"/>
</dbReference>
<dbReference type="Pfam" id="PF00100">
    <property type="entry name" value="Zona_pellucida"/>
    <property type="match status" value="1"/>
</dbReference>
<feature type="disulfide bond" evidence="9">
    <location>
        <begin position="723"/>
        <end position="732"/>
    </location>
</feature>
<keyword evidence="3" id="KW-0272">Extracellular matrix</keyword>
<dbReference type="PROSITE" id="PS01186">
    <property type="entry name" value="EGF_2"/>
    <property type="match status" value="1"/>
</dbReference>
<dbReference type="GO" id="GO:0005581">
    <property type="term" value="C:collagen trimer"/>
    <property type="evidence" value="ECO:0007669"/>
    <property type="project" value="UniProtKB-KW"/>
</dbReference>
<evidence type="ECO:0000259" key="13">
    <source>
        <dbReference type="PROSITE" id="PS50026"/>
    </source>
</evidence>
<sequence length="1139" mass="121775">MASVCVKLFYLVLLGLCFSGVTGSTISHEVQELLRLLDPSAAAAYEGDIVGANGNAKGMYDGDIEGTGGTNGGTDGDTGGTDGGTDGGTGGTDGDTEGMDGDAQDTDGDAQDTDGGAQDTDGDAQDTDGDAQDTDGGAQDTNWETEDTDGEIEANDGDPEDTEGETEDPDGVAEDINGDTEVTDMDGDTDDTDKESAEGIDGETKDADGGIEANDGNAEDTAGETEGTDGDTEYTDHDGDTDADGEDTKYSAGDTEAIDGEDTEGTNWDPEDTEGVTEDINGETGVADMDGYTDDTDKETEDPDGEASDTDEETEGDTKGLVRTLAKKNLARGTGTDGLAFQQSRSQNSGSSACEVPLDLFFLLDGSRSVKAANFNKVKQFAVNVVNSFDVSTAATRVGVLQYSTSNALVFNLGGKADKSSTVSAINSISYQRGSGTMTGAALRYVRGNAAWRGGDIPKVMIVLTDGKSDDAVSGAAQNLVADGVEVFTIGVGNSDHAELLQVANNKQEHVIELTNFNALATKIDKMARDVCSYASSVFTGDHAFEVLRTANQHYRENEFFVIKARLPADGLSVSENWCRDYQRLCAQYGLRPTGCGESHVNHANFAKCRTEYNSDPYINNALGCHPNGGVAAVANRAFSTGATTSNSFGFSQCHPSYCKRRISQSRNGLYYTATSGIVYTVCKGSADACTNYVLPNGTMRSPCVNGDCVDGGYNNTGRFCKCNSGYGGNNCERDVDGCSPNPCDDEATCEDIAAPGTGAKCTCRPGFVGDGKSDGSGCEVPAPVTELSATTTCTNDYMELSIPEDQLTDINLNNLHWERDENCGASTNGSHYIFRTRLYGCGTQVTFGSRFVIFKNKINILGVHLNGGVITREGDIRITSKCKYERHEWVESTFLPIPGGLSFTEEGFGQLEVRLSMFPTRQYRRPYRANQYPIRLRLRQHIYMQLEVQGHGQRLSVLALNCKATMSPEPNDTLQYELIKDGCASDPTLQIYDVNNNSKERFGFEAFRFIREVKTVYVHCEVVVCNAANSGSRCSQGCVRSSRGKRAAGEKVDMRGRHMIYQGPVTLDEDKEAANTLRLVNDEETAPGRRSAPWATLAAGGGLMALALAVLGAAIVLKRSRREKWAYQDLSNMEEDGE</sequence>
<dbReference type="FunFam" id="3.40.50.410:FF:000003">
    <property type="entry name" value="Collagen type VI alpha 3 chain"/>
    <property type="match status" value="1"/>
</dbReference>
<evidence type="ECO:0000259" key="15">
    <source>
        <dbReference type="PROSITE" id="PS51034"/>
    </source>
</evidence>
<keyword evidence="6" id="KW-0130">Cell adhesion</keyword>
<evidence type="ECO:0000256" key="9">
    <source>
        <dbReference type="PROSITE-ProRule" id="PRU00076"/>
    </source>
</evidence>
<evidence type="ECO:0000256" key="5">
    <source>
        <dbReference type="ARBA" id="ARBA00022737"/>
    </source>
</evidence>
<evidence type="ECO:0000313" key="17">
    <source>
        <dbReference type="Proteomes" id="UP000838412"/>
    </source>
</evidence>
<feature type="domain" description="VWFA" evidence="14">
    <location>
        <begin position="359"/>
        <end position="527"/>
    </location>
</feature>
<dbReference type="PRINTS" id="PR00453">
    <property type="entry name" value="VWFADOMAIN"/>
</dbReference>
<keyword evidence="11" id="KW-0812">Transmembrane</keyword>
<dbReference type="Gene3D" id="3.40.50.410">
    <property type="entry name" value="von Willebrand factor, type A domain"/>
    <property type="match status" value="1"/>
</dbReference>
<dbReference type="Gene3D" id="2.10.25.10">
    <property type="entry name" value="Laminin"/>
    <property type="match status" value="2"/>
</dbReference>
<reference evidence="16" key="1">
    <citation type="submission" date="2022-01" db="EMBL/GenBank/DDBJ databases">
        <authorList>
            <person name="Braso-Vives M."/>
        </authorList>
    </citation>
    <scope>NUCLEOTIDE SEQUENCE</scope>
</reference>
<feature type="compositionally biased region" description="Acidic residues" evidence="10">
    <location>
        <begin position="256"/>
        <end position="281"/>
    </location>
</feature>
<feature type="disulfide bond" evidence="9">
    <location>
        <begin position="704"/>
        <end position="721"/>
    </location>
</feature>
<dbReference type="FunFam" id="2.60.40.3210:FF:000016">
    <property type="entry name" value="Uncharacterized protein"/>
    <property type="match status" value="1"/>
</dbReference>
<keyword evidence="9" id="KW-0245">EGF-like domain</keyword>
<dbReference type="GO" id="GO:0007155">
    <property type="term" value="P:cell adhesion"/>
    <property type="evidence" value="ECO:0007669"/>
    <property type="project" value="UniProtKB-KW"/>
</dbReference>
<evidence type="ECO:0000256" key="11">
    <source>
        <dbReference type="SAM" id="Phobius"/>
    </source>
</evidence>
<dbReference type="Pfam" id="PF23344">
    <property type="entry name" value="ZP-N"/>
    <property type="match status" value="1"/>
</dbReference>
<feature type="compositionally biased region" description="Acidic residues" evidence="10">
    <location>
        <begin position="120"/>
        <end position="133"/>
    </location>
</feature>
<feature type="signal peptide" evidence="12">
    <location>
        <begin position="1"/>
        <end position="23"/>
    </location>
</feature>
<dbReference type="PROSITE" id="PS50026">
    <property type="entry name" value="EGF_3"/>
    <property type="match status" value="2"/>
</dbReference>
<feature type="compositionally biased region" description="Basic and acidic residues" evidence="10">
    <location>
        <begin position="194"/>
        <end position="208"/>
    </location>
</feature>
<dbReference type="Proteomes" id="UP000838412">
    <property type="component" value="Chromosome 1"/>
</dbReference>
<keyword evidence="17" id="KW-1185">Reference proteome</keyword>
<feature type="compositionally biased region" description="Acidic residues" evidence="10">
    <location>
        <begin position="217"/>
        <end position="233"/>
    </location>
</feature>
<proteinExistence type="predicted"/>
<dbReference type="PANTHER" id="PTHR14002:SF43">
    <property type="entry name" value="DELTA-LIKE PROTEIN"/>
    <property type="match status" value="1"/>
</dbReference>
<dbReference type="PROSITE" id="PS50234">
    <property type="entry name" value="VWFA"/>
    <property type="match status" value="1"/>
</dbReference>
<feature type="chain" id="PRO_5035481985" evidence="12">
    <location>
        <begin position="24"/>
        <end position="1139"/>
    </location>
</feature>
<feature type="compositionally biased region" description="Gly residues" evidence="10">
    <location>
        <begin position="65"/>
        <end position="93"/>
    </location>
</feature>
<dbReference type="PROSITE" id="PS00022">
    <property type="entry name" value="EGF_1"/>
    <property type="match status" value="1"/>
</dbReference>
<evidence type="ECO:0000256" key="2">
    <source>
        <dbReference type="ARBA" id="ARBA00022525"/>
    </source>
</evidence>
<feature type="region of interest" description="Disordered" evidence="10">
    <location>
        <begin position="63"/>
        <end position="319"/>
    </location>
</feature>
<comment type="caution">
    <text evidence="9">Lacks conserved residue(s) required for the propagation of feature annotation.</text>
</comment>
<dbReference type="InterPro" id="IPR042235">
    <property type="entry name" value="ZP-C_dom"/>
</dbReference>
<keyword evidence="2" id="KW-0964">Secreted</keyword>
<gene>
    <name evidence="16" type="primary">COL14A1</name>
    <name evidence="16" type="ORF">BLAG_LOCUS136</name>
</gene>